<reference evidence="1 2" key="2">
    <citation type="journal article" date="2011" name="ISME J.">
        <title>RNA-seq reveals cooperative metabolic interactions between two termite-gut spirochete species in co-culture.</title>
        <authorList>
            <person name="Rosenthal A.Z."/>
            <person name="Matson E.G."/>
            <person name="Eldar A."/>
            <person name="Leadbetter J.R."/>
        </authorList>
    </citation>
    <scope>NUCLEOTIDE SEQUENCE [LARGE SCALE GENOMIC DNA]</scope>
    <source>
        <strain evidence="2">ATCC BAA-888 / DSM 13862 / ZAS-9</strain>
    </source>
</reference>
<sequence>MFLSYLLLGKSNFTGVELFFQQIKKKRIAKPQNRESRIVKIIYHTNS</sequence>
<proteinExistence type="predicted"/>
<dbReference type="InParanoid" id="F5YBU5"/>
<evidence type="ECO:0000313" key="1">
    <source>
        <dbReference type="EMBL" id="AEF80796.1"/>
    </source>
</evidence>
<accession>F5YBU5</accession>
<protein>
    <submittedName>
        <fullName evidence="1">Uncharacterized protein</fullName>
    </submittedName>
</protein>
<gene>
    <name evidence="1" type="ordered locus">TREAZ_2921</name>
</gene>
<dbReference type="HOGENOM" id="CLU_3174416_0_0_12"/>
<name>F5YBU5_LEAAZ</name>
<keyword evidence="2" id="KW-1185">Reference proteome</keyword>
<dbReference type="EMBL" id="CP001841">
    <property type="protein sequence ID" value="AEF80796.1"/>
    <property type="molecule type" value="Genomic_DNA"/>
</dbReference>
<dbReference type="STRING" id="545695.TREAZ_2921"/>
<reference evidence="2" key="1">
    <citation type="submission" date="2009-12" db="EMBL/GenBank/DDBJ databases">
        <title>Complete sequence of Treponema azotonutricium strain ZAS-9.</title>
        <authorList>
            <person name="Tetu S.G."/>
            <person name="Matson E."/>
            <person name="Ren Q."/>
            <person name="Seshadri R."/>
            <person name="Elbourne L."/>
            <person name="Hassan K.A."/>
            <person name="Durkin A."/>
            <person name="Radune D."/>
            <person name="Mohamoud Y."/>
            <person name="Shay R."/>
            <person name="Jin S."/>
            <person name="Zhang X."/>
            <person name="Lucey K."/>
            <person name="Ballor N.R."/>
            <person name="Ottesen E."/>
            <person name="Rosenthal R."/>
            <person name="Allen A."/>
            <person name="Leadbetter J.R."/>
            <person name="Paulsen I.T."/>
        </authorList>
    </citation>
    <scope>NUCLEOTIDE SEQUENCE [LARGE SCALE GENOMIC DNA]</scope>
    <source>
        <strain evidence="2">ATCC BAA-888 / DSM 13862 / ZAS-9</strain>
    </source>
</reference>
<organism evidence="1 2">
    <name type="scientific">Leadbettera azotonutricia (strain ATCC BAA-888 / DSM 13862 / ZAS-9)</name>
    <name type="common">Treponema azotonutricium</name>
    <dbReference type="NCBI Taxonomy" id="545695"/>
    <lineage>
        <taxon>Bacteria</taxon>
        <taxon>Pseudomonadati</taxon>
        <taxon>Spirochaetota</taxon>
        <taxon>Spirochaetia</taxon>
        <taxon>Spirochaetales</taxon>
        <taxon>Breznakiellaceae</taxon>
        <taxon>Leadbettera</taxon>
    </lineage>
</organism>
<dbReference type="AlphaFoldDB" id="F5YBU5"/>
<dbReference type="KEGG" id="taz:TREAZ_2921"/>
<evidence type="ECO:0000313" key="2">
    <source>
        <dbReference type="Proteomes" id="UP000009222"/>
    </source>
</evidence>
<dbReference type="Proteomes" id="UP000009222">
    <property type="component" value="Chromosome"/>
</dbReference>